<reference evidence="3 4" key="1">
    <citation type="submission" date="2011-11" db="EMBL/GenBank/DDBJ databases">
        <title>The Noncontiguous Finished genome of Desulfosporosinus youngiae DSM 17734.</title>
        <authorList>
            <consortium name="US DOE Joint Genome Institute (JGI-PGF)"/>
            <person name="Lucas S."/>
            <person name="Han J."/>
            <person name="Lapidus A."/>
            <person name="Cheng J.-F."/>
            <person name="Goodwin L."/>
            <person name="Pitluck S."/>
            <person name="Peters L."/>
            <person name="Ovchinnikova G."/>
            <person name="Lu M."/>
            <person name="Land M.L."/>
            <person name="Hauser L."/>
            <person name="Pester M."/>
            <person name="Spring S."/>
            <person name="Ollivier B."/>
            <person name="Rattei T."/>
            <person name="Klenk H.-P."/>
            <person name="Wagner M."/>
            <person name="Loy A."/>
            <person name="Woyke T.J."/>
        </authorList>
    </citation>
    <scope>NUCLEOTIDE SEQUENCE [LARGE SCALE GENOMIC DNA]</scope>
    <source>
        <strain evidence="3 4">DSM 17734</strain>
    </source>
</reference>
<feature type="region of interest" description="Disordered" evidence="1">
    <location>
        <begin position="197"/>
        <end position="234"/>
    </location>
</feature>
<feature type="chain" id="PRO_5003602078" evidence="2">
    <location>
        <begin position="27"/>
        <end position="325"/>
    </location>
</feature>
<dbReference type="Proteomes" id="UP000005104">
    <property type="component" value="Chromosome"/>
</dbReference>
<keyword evidence="2" id="KW-0732">Signal</keyword>
<proteinExistence type="predicted"/>
<feature type="signal peptide" evidence="2">
    <location>
        <begin position="1"/>
        <end position="26"/>
    </location>
</feature>
<evidence type="ECO:0000256" key="2">
    <source>
        <dbReference type="SAM" id="SignalP"/>
    </source>
</evidence>
<dbReference type="HOGENOM" id="CLU_854520_0_0_9"/>
<feature type="compositionally biased region" description="Low complexity" evidence="1">
    <location>
        <begin position="197"/>
        <end position="228"/>
    </location>
</feature>
<organism evidence="3 4">
    <name type="scientific">Desulfosporosinus youngiae DSM 17734</name>
    <dbReference type="NCBI Taxonomy" id="768710"/>
    <lineage>
        <taxon>Bacteria</taxon>
        <taxon>Bacillati</taxon>
        <taxon>Bacillota</taxon>
        <taxon>Clostridia</taxon>
        <taxon>Eubacteriales</taxon>
        <taxon>Desulfitobacteriaceae</taxon>
        <taxon>Desulfosporosinus</taxon>
    </lineage>
</organism>
<evidence type="ECO:0000313" key="4">
    <source>
        <dbReference type="Proteomes" id="UP000005104"/>
    </source>
</evidence>
<dbReference type="eggNOG" id="ENOG5031JVE">
    <property type="taxonomic scope" value="Bacteria"/>
</dbReference>
<accession>H5XUF8</accession>
<protein>
    <submittedName>
        <fullName evidence="3">Uncharacterized protein</fullName>
    </submittedName>
</protein>
<dbReference type="AlphaFoldDB" id="H5XUF8"/>
<evidence type="ECO:0000256" key="1">
    <source>
        <dbReference type="SAM" id="MobiDB-lite"/>
    </source>
</evidence>
<keyword evidence="4" id="KW-1185">Reference proteome</keyword>
<dbReference type="RefSeq" id="WP_007783051.1">
    <property type="nucleotide sequence ID" value="NZ_CM001441.1"/>
</dbReference>
<dbReference type="EMBL" id="CM001441">
    <property type="protein sequence ID" value="EHQ89394.1"/>
    <property type="molecule type" value="Genomic_DNA"/>
</dbReference>
<name>H5XUF8_9FIRM</name>
<dbReference type="OrthoDB" id="1849839at2"/>
<gene>
    <name evidence="3" type="ORF">DesyoDRAFT_2311</name>
</gene>
<dbReference type="PROSITE" id="PS51257">
    <property type="entry name" value="PROKAR_LIPOPROTEIN"/>
    <property type="match status" value="1"/>
</dbReference>
<evidence type="ECO:0000313" key="3">
    <source>
        <dbReference type="EMBL" id="EHQ89394.1"/>
    </source>
</evidence>
<sequence>MKKILIFVLTIFIASSLLGCSKTNSAAGQPEEKQVVEKELFDVKVNLPASLFKGKDFETIRKEALDKGVHDVVQNSDGTITYVMSKTQHREMMDDLAKSINDITTEFLAAEENKTIFKQIEFNKDYTEINVKVDPAQFTEWSQIGLIGFTFSGLMYQSFNGVEPGKITIKTNIIDNSTGSVIKTSTYPDPVAAQDAKADIPAASPAPQPAAAETTPSTPKPAPAKSQAFNPKANGWAPYNPGDLSILQNAMAAGNVVQYNGQYWASPAYIESIANPTVHVIEIPHNQPYSGGATGNTALDAELAERAAIEKFVQENSNITVDKGP</sequence>